<dbReference type="FunCoup" id="A0A2P6NKD0">
    <property type="interactions" value="847"/>
</dbReference>
<evidence type="ECO:0000256" key="4">
    <source>
        <dbReference type="ARBA" id="ARBA00022741"/>
    </source>
</evidence>
<evidence type="ECO:0000259" key="15">
    <source>
        <dbReference type="SMART" id="SM00559"/>
    </source>
</evidence>
<dbReference type="EMBL" id="MDYQ01000063">
    <property type="protein sequence ID" value="PRP84411.1"/>
    <property type="molecule type" value="Genomic_DNA"/>
</dbReference>
<keyword evidence="9" id="KW-0238">DNA-binding</keyword>
<dbReference type="SUPFAM" id="SSF100939">
    <property type="entry name" value="SPOC domain-like"/>
    <property type="match status" value="1"/>
</dbReference>
<reference evidence="16 17" key="1">
    <citation type="journal article" date="2018" name="Genome Biol. Evol.">
        <title>Multiple Roots of Fruiting Body Formation in Amoebozoa.</title>
        <authorList>
            <person name="Hillmann F."/>
            <person name="Forbes G."/>
            <person name="Novohradska S."/>
            <person name="Ferling I."/>
            <person name="Riege K."/>
            <person name="Groth M."/>
            <person name="Westermann M."/>
            <person name="Marz M."/>
            <person name="Spaller T."/>
            <person name="Winckler T."/>
            <person name="Schaap P."/>
            <person name="Glockner G."/>
        </authorList>
    </citation>
    <scope>NUCLEOTIDE SEQUENCE [LARGE SCALE GENOMIC DNA]</scope>
    <source>
        <strain evidence="16 17">Jena</strain>
    </source>
</reference>
<dbReference type="FunFam" id="3.40.50.410:FF:000080">
    <property type="entry name" value="X-ray repair-complementing defective repair in Chinese hamster cells 6"/>
    <property type="match status" value="1"/>
</dbReference>
<evidence type="ECO:0000256" key="11">
    <source>
        <dbReference type="ARBA" id="ARBA00023204"/>
    </source>
</evidence>
<dbReference type="CDD" id="cd01458">
    <property type="entry name" value="vWA_ku"/>
    <property type="match status" value="1"/>
</dbReference>
<feature type="compositionally biased region" description="Basic and acidic residues" evidence="14">
    <location>
        <begin position="663"/>
        <end position="672"/>
    </location>
</feature>
<keyword evidence="17" id="KW-1185">Reference proteome</keyword>
<dbReference type="InterPro" id="IPR006165">
    <property type="entry name" value="Ku70"/>
</dbReference>
<evidence type="ECO:0000256" key="3">
    <source>
        <dbReference type="ARBA" id="ARBA00012551"/>
    </source>
</evidence>
<dbReference type="InParanoid" id="A0A2P6NKD0"/>
<dbReference type="OrthoDB" id="3249161at2759"/>
<feature type="compositionally biased region" description="Acidic residues" evidence="14">
    <location>
        <begin position="651"/>
        <end position="661"/>
    </location>
</feature>
<dbReference type="CDD" id="cd00788">
    <property type="entry name" value="KU70"/>
    <property type="match status" value="1"/>
</dbReference>
<dbReference type="InterPro" id="IPR047087">
    <property type="entry name" value="KU70_core_dom"/>
</dbReference>
<keyword evidence="7" id="KW-0347">Helicase</keyword>
<keyword evidence="12" id="KW-0539">Nucleus</keyword>
<dbReference type="GO" id="GO:0003690">
    <property type="term" value="F:double-stranded DNA binding"/>
    <property type="evidence" value="ECO:0007669"/>
    <property type="project" value="TreeGrafter"/>
</dbReference>
<keyword evidence="5" id="KW-0227">DNA damage</keyword>
<dbReference type="InterPro" id="IPR005161">
    <property type="entry name" value="Ku_N"/>
</dbReference>
<evidence type="ECO:0000256" key="5">
    <source>
        <dbReference type="ARBA" id="ARBA00022763"/>
    </source>
</evidence>
<proteinExistence type="inferred from homology"/>
<evidence type="ECO:0000256" key="9">
    <source>
        <dbReference type="ARBA" id="ARBA00023125"/>
    </source>
</evidence>
<dbReference type="Pfam" id="PF02735">
    <property type="entry name" value="Ku"/>
    <property type="match status" value="1"/>
</dbReference>
<evidence type="ECO:0000256" key="12">
    <source>
        <dbReference type="ARBA" id="ARBA00023242"/>
    </source>
</evidence>
<dbReference type="InterPro" id="IPR005160">
    <property type="entry name" value="Ku_C"/>
</dbReference>
<dbReference type="Gene3D" id="3.40.50.410">
    <property type="entry name" value="von Willebrand factor, type A domain"/>
    <property type="match status" value="1"/>
</dbReference>
<evidence type="ECO:0000256" key="10">
    <source>
        <dbReference type="ARBA" id="ARBA00023172"/>
    </source>
</evidence>
<keyword evidence="4" id="KW-0547">Nucleotide-binding</keyword>
<accession>A0A2P6NKD0</accession>
<keyword evidence="8" id="KW-0067">ATP-binding</keyword>
<dbReference type="InterPro" id="IPR006164">
    <property type="entry name" value="DNA_bd_Ku70/Ku80"/>
</dbReference>
<keyword evidence="6" id="KW-0378">Hydrolase</keyword>
<evidence type="ECO:0000256" key="1">
    <source>
        <dbReference type="ARBA" id="ARBA00004123"/>
    </source>
</evidence>
<comment type="caution">
    <text evidence="16">The sequence shown here is derived from an EMBL/GenBank/DDBJ whole genome shotgun (WGS) entry which is preliminary data.</text>
</comment>
<feature type="compositionally biased region" description="Basic and acidic residues" evidence="14">
    <location>
        <begin position="611"/>
        <end position="636"/>
    </location>
</feature>
<dbReference type="Gene3D" id="4.10.970.10">
    <property type="entry name" value="Ku70, bridge and pillars"/>
    <property type="match status" value="1"/>
</dbReference>
<evidence type="ECO:0000256" key="6">
    <source>
        <dbReference type="ARBA" id="ARBA00022801"/>
    </source>
</evidence>
<keyword evidence="11" id="KW-0234">DNA repair</keyword>
<dbReference type="GO" id="GO:0003684">
    <property type="term" value="F:damaged DNA binding"/>
    <property type="evidence" value="ECO:0007669"/>
    <property type="project" value="InterPro"/>
</dbReference>
<dbReference type="PANTHER" id="PTHR12604">
    <property type="entry name" value="KU AUTOANTIGEN DNA HELICASE"/>
    <property type="match status" value="1"/>
</dbReference>
<dbReference type="InterPro" id="IPR027388">
    <property type="entry name" value="Ku70_bridge/pillars_dom_sf"/>
</dbReference>
<dbReference type="InterPro" id="IPR016194">
    <property type="entry name" value="SPOC-like_C_dom_sf"/>
</dbReference>
<dbReference type="SUPFAM" id="SSF53300">
    <property type="entry name" value="vWA-like"/>
    <property type="match status" value="1"/>
</dbReference>
<dbReference type="GO" id="GO:0043564">
    <property type="term" value="C:Ku70:Ku80 complex"/>
    <property type="evidence" value="ECO:0007669"/>
    <property type="project" value="InterPro"/>
</dbReference>
<dbReference type="FunFam" id="2.40.290.10:FF:000001">
    <property type="entry name" value="X-ray repair cross complementing 6"/>
    <property type="match status" value="1"/>
</dbReference>
<dbReference type="Proteomes" id="UP000241769">
    <property type="component" value="Unassembled WGS sequence"/>
</dbReference>
<dbReference type="GO" id="GO:0006310">
    <property type="term" value="P:DNA recombination"/>
    <property type="evidence" value="ECO:0007669"/>
    <property type="project" value="UniProtKB-KW"/>
</dbReference>
<organism evidence="16 17">
    <name type="scientific">Planoprotostelium fungivorum</name>
    <dbReference type="NCBI Taxonomy" id="1890364"/>
    <lineage>
        <taxon>Eukaryota</taxon>
        <taxon>Amoebozoa</taxon>
        <taxon>Evosea</taxon>
        <taxon>Variosea</taxon>
        <taxon>Cavosteliida</taxon>
        <taxon>Cavosteliaceae</taxon>
        <taxon>Planoprotostelium</taxon>
    </lineage>
</organism>
<dbReference type="GO" id="GO:0000723">
    <property type="term" value="P:telomere maintenance"/>
    <property type="evidence" value="ECO:0007669"/>
    <property type="project" value="InterPro"/>
</dbReference>
<comment type="subcellular location">
    <subcellularLocation>
        <location evidence="1">Nucleus</location>
    </subcellularLocation>
</comment>
<protein>
    <recommendedName>
        <fullName evidence="3">DNA helicase</fullName>
        <ecNumber evidence="3">3.6.4.12</ecNumber>
    </recommendedName>
</protein>
<dbReference type="GO" id="GO:0006303">
    <property type="term" value="P:double-strand break repair via nonhomologous end joining"/>
    <property type="evidence" value="ECO:0007669"/>
    <property type="project" value="InterPro"/>
</dbReference>
<dbReference type="InterPro" id="IPR036465">
    <property type="entry name" value="vWFA_dom_sf"/>
</dbReference>
<dbReference type="Pfam" id="PF03731">
    <property type="entry name" value="Ku_N"/>
    <property type="match status" value="1"/>
</dbReference>
<feature type="region of interest" description="Disordered" evidence="14">
    <location>
        <begin position="595"/>
        <end position="687"/>
    </location>
</feature>
<sequence>MAAAAENFWDNIFAEEDEERAGEDTEADKFYTTKDAIIFLIDSTPAMFVKNEAGEIPFHNAIKCAMATLTDKIISSDSDLVGICLYGTKKKKNTNEFEGVYIFHDLDNPDAQVILDCESIIAGDKFDQTVGSTHKNFTFSDALWTCSTIFSANRTKVGHRRIFLFTNEDDPNGNDDACRERSSQRARDLSDLGIDIELFSMNKPEKKFDPSVFYQSIITFDEDEDGAAINFDASDKFEELKSRVRRKEFKKRPISSLPFSLAPDVEISVKIYSLISASKKTSFIWLDSRTNESVRSATKWVCEDTGTLLLDSQMRSGFHYGGERIIFDKEDMQKIKVAGMVGLKLLGFKDKSALKVWQNYKTSSFIYPDEHATKGSTVTFAALLDRMKSRDKIAVCRYSLRITTSPSFVALVPQEEIEDEEGVQVSPPGFHMVFLPWAEDIRDITGTEDFKTADEQQIAKAKKIVKCLRIKFDSRNFENPALQKHYAALQAIALEREKIEEISDYVTPDEEGMAKFDEAIEDFASSVFPEEKKTAKRKSPEDAKKSVDEVKIEELIDAEKYTVAELKTLLGKFDIPFKSTHKKGDLVDLLKDYATTGEKPSSSAPATKKRKVDEESKKPAKEKAASKKKDDDEVPAKKSATSKKPLQEVVIPDDEISEFSQEEPVKKKEAARDFSIQNDGEGEDWRPKKMCPYGANCYRRNPDHLKEFRHPGKQKTRTCAPEGSRFLVYRHNQLGQGVLFVFLSSCTNNSTNKCDTERSPLRTIVEPSTVSTINEIERRLKEAQDYVARMQASAAPRVEQSELQLN</sequence>
<dbReference type="Gene3D" id="2.40.290.10">
    <property type="match status" value="1"/>
</dbReference>
<evidence type="ECO:0000313" key="16">
    <source>
        <dbReference type="EMBL" id="PRP84411.1"/>
    </source>
</evidence>
<comment type="similarity">
    <text evidence="2">Belongs to the ku70 family.</text>
</comment>
<dbReference type="AlphaFoldDB" id="A0A2P6NKD0"/>
<evidence type="ECO:0000256" key="14">
    <source>
        <dbReference type="SAM" id="MobiDB-lite"/>
    </source>
</evidence>
<keyword evidence="10" id="KW-0233">DNA recombination</keyword>
<dbReference type="GO" id="GO:0003678">
    <property type="term" value="F:DNA helicase activity"/>
    <property type="evidence" value="ECO:0007669"/>
    <property type="project" value="UniProtKB-EC"/>
</dbReference>
<dbReference type="EC" id="3.6.4.12" evidence="3"/>
<dbReference type="Pfam" id="PF03730">
    <property type="entry name" value="Ku_C"/>
    <property type="match status" value="1"/>
</dbReference>
<name>A0A2P6NKD0_9EUKA</name>
<dbReference type="InterPro" id="IPR019406">
    <property type="entry name" value="APLF_PBZ"/>
</dbReference>
<evidence type="ECO:0000256" key="7">
    <source>
        <dbReference type="ARBA" id="ARBA00022806"/>
    </source>
</evidence>
<evidence type="ECO:0000313" key="17">
    <source>
        <dbReference type="Proteomes" id="UP000241769"/>
    </source>
</evidence>
<dbReference type="SMART" id="SM00559">
    <property type="entry name" value="Ku78"/>
    <property type="match status" value="1"/>
</dbReference>
<gene>
    <name evidence="16" type="ORF">PROFUN_08091</name>
</gene>
<dbReference type="STRING" id="1890364.A0A2P6NKD0"/>
<dbReference type="NCBIfam" id="TIGR00578">
    <property type="entry name" value="ku70"/>
    <property type="match status" value="1"/>
</dbReference>
<dbReference type="GO" id="GO:0016787">
    <property type="term" value="F:hydrolase activity"/>
    <property type="evidence" value="ECO:0007669"/>
    <property type="project" value="UniProtKB-KW"/>
</dbReference>
<dbReference type="Pfam" id="PF10283">
    <property type="entry name" value="zf-CCHH"/>
    <property type="match status" value="1"/>
</dbReference>
<feature type="domain" description="Ku" evidence="15">
    <location>
        <begin position="306"/>
        <end position="452"/>
    </location>
</feature>
<dbReference type="Gene3D" id="1.10.1600.10">
    <property type="match status" value="1"/>
</dbReference>
<comment type="catalytic activity">
    <reaction evidence="13">
        <text>ATP + H2O = ADP + phosphate + H(+)</text>
        <dbReference type="Rhea" id="RHEA:13065"/>
        <dbReference type="ChEBI" id="CHEBI:15377"/>
        <dbReference type="ChEBI" id="CHEBI:15378"/>
        <dbReference type="ChEBI" id="CHEBI:30616"/>
        <dbReference type="ChEBI" id="CHEBI:43474"/>
        <dbReference type="ChEBI" id="CHEBI:456216"/>
        <dbReference type="EC" id="3.6.4.12"/>
    </reaction>
</comment>
<dbReference type="PANTHER" id="PTHR12604:SF2">
    <property type="entry name" value="X-RAY REPAIR CROSS-COMPLEMENTING PROTEIN 6"/>
    <property type="match status" value="1"/>
</dbReference>
<evidence type="ECO:0000256" key="8">
    <source>
        <dbReference type="ARBA" id="ARBA00022840"/>
    </source>
</evidence>
<evidence type="ECO:0000256" key="13">
    <source>
        <dbReference type="ARBA" id="ARBA00047995"/>
    </source>
</evidence>
<dbReference type="GO" id="GO:0005524">
    <property type="term" value="F:ATP binding"/>
    <property type="evidence" value="ECO:0007669"/>
    <property type="project" value="UniProtKB-KW"/>
</dbReference>
<evidence type="ECO:0000256" key="2">
    <source>
        <dbReference type="ARBA" id="ARBA00005240"/>
    </source>
</evidence>
<dbReference type="GO" id="GO:0042162">
    <property type="term" value="F:telomeric DNA binding"/>
    <property type="evidence" value="ECO:0007669"/>
    <property type="project" value="InterPro"/>
</dbReference>